<keyword evidence="1" id="KW-0812">Transmembrane</keyword>
<keyword evidence="4" id="KW-1185">Reference proteome</keyword>
<reference evidence="3 4" key="1">
    <citation type="journal article" date="2020" name="Mol. Biol. Evol.">
        <title>Distinct Expression and Methylation Patterns for Genes with Different Fates following a Single Whole-Genome Duplication in Flowering Plants.</title>
        <authorList>
            <person name="Shi T."/>
            <person name="Rahmani R.S."/>
            <person name="Gugger P.F."/>
            <person name="Wang M."/>
            <person name="Li H."/>
            <person name="Zhang Y."/>
            <person name="Li Z."/>
            <person name="Wang Q."/>
            <person name="Van de Peer Y."/>
            <person name="Marchal K."/>
            <person name="Chen J."/>
        </authorList>
    </citation>
    <scope>NUCLEOTIDE SEQUENCE [LARGE SCALE GENOMIC DNA]</scope>
    <source>
        <tissue evidence="3">Leaf</tissue>
    </source>
</reference>
<evidence type="ECO:0000313" key="3">
    <source>
        <dbReference type="EMBL" id="DAD30105.1"/>
    </source>
</evidence>
<feature type="transmembrane region" description="Helical" evidence="1">
    <location>
        <begin position="309"/>
        <end position="327"/>
    </location>
</feature>
<protein>
    <recommendedName>
        <fullName evidence="2">DUF7755 domain-containing protein</fullName>
    </recommendedName>
</protein>
<feature type="domain" description="DUF7755" evidence="2">
    <location>
        <begin position="98"/>
        <end position="244"/>
    </location>
</feature>
<accession>A0A822YGI7</accession>
<dbReference type="PANTHER" id="PTHR36330:SF2">
    <property type="entry name" value="LIPASE_LIPOOXYGENASE, PLAT_LH2 FAMILY PROTEIN"/>
    <property type="match status" value="1"/>
</dbReference>
<dbReference type="Pfam" id="PF24938">
    <property type="entry name" value="DUF7755"/>
    <property type="match status" value="1"/>
</dbReference>
<dbReference type="AlphaFoldDB" id="A0A822YGI7"/>
<comment type="caution">
    <text evidence="3">The sequence shown here is derived from an EMBL/GenBank/DDBJ whole genome shotgun (WGS) entry which is preliminary data.</text>
</comment>
<dbReference type="Proteomes" id="UP000607653">
    <property type="component" value="Unassembled WGS sequence"/>
</dbReference>
<dbReference type="EMBL" id="DUZY01000002">
    <property type="protein sequence ID" value="DAD30105.1"/>
    <property type="molecule type" value="Genomic_DNA"/>
</dbReference>
<gene>
    <name evidence="3" type="ORF">HUJ06_031572</name>
</gene>
<dbReference type="PANTHER" id="PTHR36330">
    <property type="entry name" value="LIPASE/LIPOOXYGENASE, PLAT/LH2 FAMILY PROTEIN"/>
    <property type="match status" value="1"/>
</dbReference>
<evidence type="ECO:0000313" key="4">
    <source>
        <dbReference type="Proteomes" id="UP000607653"/>
    </source>
</evidence>
<evidence type="ECO:0000259" key="2">
    <source>
        <dbReference type="Pfam" id="PF24938"/>
    </source>
</evidence>
<feature type="transmembrane region" description="Helical" evidence="1">
    <location>
        <begin position="286"/>
        <end position="303"/>
    </location>
</feature>
<name>A0A822YGI7_NELNU</name>
<keyword evidence="1" id="KW-0472">Membrane</keyword>
<proteinExistence type="predicted"/>
<evidence type="ECO:0000256" key="1">
    <source>
        <dbReference type="SAM" id="Phobius"/>
    </source>
</evidence>
<dbReference type="InterPro" id="IPR056657">
    <property type="entry name" value="DUF7755"/>
</dbReference>
<keyword evidence="1" id="KW-1133">Transmembrane helix</keyword>
<organism evidence="3 4">
    <name type="scientific">Nelumbo nucifera</name>
    <name type="common">Sacred lotus</name>
    <dbReference type="NCBI Taxonomy" id="4432"/>
    <lineage>
        <taxon>Eukaryota</taxon>
        <taxon>Viridiplantae</taxon>
        <taxon>Streptophyta</taxon>
        <taxon>Embryophyta</taxon>
        <taxon>Tracheophyta</taxon>
        <taxon>Spermatophyta</taxon>
        <taxon>Magnoliopsida</taxon>
        <taxon>Proteales</taxon>
        <taxon>Nelumbonaceae</taxon>
        <taxon>Nelumbo</taxon>
    </lineage>
</organism>
<sequence>MEALSLRHIIFAARGSIPIRWHLASTSLDGHPRISHKRRVSTRVGNSRIIASSRQPDYQDFQGFARPLRLLPSMEANICTESSLVEICNSHQLDESQSLYMVKLRTSASYGSSLSDLSAGILLCLIDENGDAILQRIPVCPVEDPQGNTEASGPDMCFQRGSLDEFLFKGPKLGKIDALWVSLESGCWRLGDASLTTVNQCQTLPEEDGKATRYIGLQYNFEAEDILLGEGGDMSMAELRPHLVAELSDLDLLTLINTDNQAISISKRIMSNEESMREYADLKFSLLLYDAMLIFAGTSIASISAGDKAALAFLTGGLGGFFYLLLLQRSVDGLPAPASISVNRGDIGKLFRESLYWHRRLPSSVKFNVVKLS</sequence>